<gene>
    <name evidence="4" type="ORF">HaLaN_22966</name>
</gene>
<organism evidence="4 5">
    <name type="scientific">Haematococcus lacustris</name>
    <name type="common">Green alga</name>
    <name type="synonym">Haematococcus pluvialis</name>
    <dbReference type="NCBI Taxonomy" id="44745"/>
    <lineage>
        <taxon>Eukaryota</taxon>
        <taxon>Viridiplantae</taxon>
        <taxon>Chlorophyta</taxon>
        <taxon>core chlorophytes</taxon>
        <taxon>Chlorophyceae</taxon>
        <taxon>CS clade</taxon>
        <taxon>Chlamydomonadales</taxon>
        <taxon>Haematococcaceae</taxon>
        <taxon>Haematococcus</taxon>
    </lineage>
</organism>
<comment type="subunit">
    <text evidence="3">Supercomplex made of cofactors A to E. Cofactors A and D function by capturing and stabilizing tubulin in a quasi-native conformation. Cofactor E binds to the cofactor D-tubulin complex; interaction with cofactor C then causes the release of tubulin polypeptides that are committed to the native state.</text>
</comment>
<dbReference type="InterPro" id="IPR004226">
    <property type="entry name" value="TBCA"/>
</dbReference>
<dbReference type="GO" id="GO:0005829">
    <property type="term" value="C:cytosol"/>
    <property type="evidence" value="ECO:0007669"/>
    <property type="project" value="TreeGrafter"/>
</dbReference>
<keyword evidence="3" id="KW-0493">Microtubule</keyword>
<dbReference type="Pfam" id="PF02970">
    <property type="entry name" value="TBCA"/>
    <property type="match status" value="1"/>
</dbReference>
<dbReference type="GO" id="GO:0007023">
    <property type="term" value="P:post-chaperonin tubulin folding pathway"/>
    <property type="evidence" value="ECO:0007669"/>
    <property type="project" value="UniProtKB-UniRule"/>
</dbReference>
<dbReference type="Proteomes" id="UP000485058">
    <property type="component" value="Unassembled WGS sequence"/>
</dbReference>
<keyword evidence="3" id="KW-0963">Cytoplasm</keyword>
<dbReference type="AlphaFoldDB" id="A0A699ZT12"/>
<evidence type="ECO:0000256" key="1">
    <source>
        <dbReference type="ARBA" id="ARBA00006806"/>
    </source>
</evidence>
<dbReference type="PANTHER" id="PTHR21500">
    <property type="entry name" value="TUBULIN-SPECIFIC CHAPERONE A"/>
    <property type="match status" value="1"/>
</dbReference>
<name>A0A699ZT12_HAELA</name>
<protein>
    <recommendedName>
        <fullName evidence="3">Tubulin-specific chaperone A</fullName>
    </recommendedName>
</protein>
<dbReference type="GO" id="GO:0005874">
    <property type="term" value="C:microtubule"/>
    <property type="evidence" value="ECO:0007669"/>
    <property type="project" value="UniProtKB-KW"/>
</dbReference>
<reference evidence="4 5" key="1">
    <citation type="submission" date="2020-02" db="EMBL/GenBank/DDBJ databases">
        <title>Draft genome sequence of Haematococcus lacustris strain NIES-144.</title>
        <authorList>
            <person name="Morimoto D."/>
            <person name="Nakagawa S."/>
            <person name="Yoshida T."/>
            <person name="Sawayama S."/>
        </authorList>
    </citation>
    <scope>NUCLEOTIDE SEQUENCE [LARGE SCALE GENOMIC DNA]</scope>
    <source>
        <strain evidence="4 5">NIES-144</strain>
    </source>
</reference>
<evidence type="ECO:0000256" key="2">
    <source>
        <dbReference type="ARBA" id="ARBA00023186"/>
    </source>
</evidence>
<dbReference type="GO" id="GO:0007021">
    <property type="term" value="P:tubulin complex assembly"/>
    <property type="evidence" value="ECO:0007669"/>
    <property type="project" value="UniProtKB-UniRule"/>
</dbReference>
<evidence type="ECO:0000256" key="3">
    <source>
        <dbReference type="RuleBase" id="RU364030"/>
    </source>
</evidence>
<comment type="similarity">
    <text evidence="1 3">Belongs to the TBCA family.</text>
</comment>
<comment type="subcellular location">
    <subcellularLocation>
        <location evidence="3">Cytoplasm</location>
        <location evidence="3">Cytoskeleton</location>
    </subcellularLocation>
</comment>
<keyword evidence="2 3" id="KW-0143">Chaperone</keyword>
<keyword evidence="5" id="KW-1185">Reference proteome</keyword>
<dbReference type="InterPro" id="IPR036126">
    <property type="entry name" value="TBCA_sf"/>
</dbReference>
<dbReference type="PANTHER" id="PTHR21500:SF0">
    <property type="entry name" value="TUBULIN-SPECIFIC CHAPERONE A"/>
    <property type="match status" value="1"/>
</dbReference>
<sequence length="113" mass="12569">MSQAEVIKVLKVKTAGVKRTQKELFMYEKDRDKEQGRVDRLKADGADSHDIKHAENVLAEAAMMIPETRQRLATAFSDLQSYMADNATDIPAESEELAAAKEIIAAVESLFKT</sequence>
<keyword evidence="3" id="KW-0206">Cytoskeleton</keyword>
<evidence type="ECO:0000313" key="5">
    <source>
        <dbReference type="Proteomes" id="UP000485058"/>
    </source>
</evidence>
<dbReference type="EMBL" id="BLLF01002706">
    <property type="protein sequence ID" value="GFH25065.1"/>
    <property type="molecule type" value="Genomic_DNA"/>
</dbReference>
<accession>A0A699ZT12</accession>
<proteinExistence type="inferred from homology"/>
<comment type="caution">
    <text evidence="4">The sequence shown here is derived from an EMBL/GenBank/DDBJ whole genome shotgun (WGS) entry which is preliminary data.</text>
</comment>
<dbReference type="SUPFAM" id="SSF46988">
    <property type="entry name" value="Tubulin chaperone cofactor A"/>
    <property type="match status" value="1"/>
</dbReference>
<evidence type="ECO:0000313" key="4">
    <source>
        <dbReference type="EMBL" id="GFH25065.1"/>
    </source>
</evidence>
<dbReference type="GO" id="GO:0048487">
    <property type="term" value="F:beta-tubulin binding"/>
    <property type="evidence" value="ECO:0007669"/>
    <property type="project" value="InterPro"/>
</dbReference>
<dbReference type="Gene3D" id="1.20.58.90">
    <property type="match status" value="1"/>
</dbReference>